<dbReference type="CDD" id="cd08566">
    <property type="entry name" value="GDPD_AtGDE_like"/>
    <property type="match status" value="1"/>
</dbReference>
<dbReference type="GO" id="GO:0008889">
    <property type="term" value="F:glycerophosphodiester phosphodiesterase activity"/>
    <property type="evidence" value="ECO:0007669"/>
    <property type="project" value="TreeGrafter"/>
</dbReference>
<dbReference type="AlphaFoldDB" id="A0A5B2VV38"/>
<dbReference type="Proteomes" id="UP000324611">
    <property type="component" value="Unassembled WGS sequence"/>
</dbReference>
<evidence type="ECO:0000313" key="2">
    <source>
        <dbReference type="EMBL" id="KAA2241969.1"/>
    </source>
</evidence>
<dbReference type="GO" id="GO:0006580">
    <property type="term" value="P:ethanolamine metabolic process"/>
    <property type="evidence" value="ECO:0007669"/>
    <property type="project" value="TreeGrafter"/>
</dbReference>
<dbReference type="EMBL" id="VUOC01000003">
    <property type="protein sequence ID" value="KAA2241969.1"/>
    <property type="molecule type" value="Genomic_DNA"/>
</dbReference>
<dbReference type="Gene3D" id="3.20.20.190">
    <property type="entry name" value="Phosphatidylinositol (PI) phosphodiesterase"/>
    <property type="match status" value="1"/>
</dbReference>
<name>A0A5B2VV38_9BACT</name>
<reference evidence="2 3" key="2">
    <citation type="submission" date="2019-09" db="EMBL/GenBank/DDBJ databases">
        <authorList>
            <person name="Jin C."/>
        </authorList>
    </citation>
    <scope>NUCLEOTIDE SEQUENCE [LARGE SCALE GENOMIC DNA]</scope>
    <source>
        <strain evidence="2 3">BN140078</strain>
    </source>
</reference>
<dbReference type="Pfam" id="PF03009">
    <property type="entry name" value="GDPD"/>
    <property type="match status" value="1"/>
</dbReference>
<dbReference type="InterPro" id="IPR030395">
    <property type="entry name" value="GP_PDE_dom"/>
</dbReference>
<comment type="caution">
    <text evidence="2">The sequence shown here is derived from an EMBL/GenBank/DDBJ whole genome shotgun (WGS) entry which is preliminary data.</text>
</comment>
<keyword evidence="3" id="KW-1185">Reference proteome</keyword>
<dbReference type="GO" id="GO:0006644">
    <property type="term" value="P:phospholipid metabolic process"/>
    <property type="evidence" value="ECO:0007669"/>
    <property type="project" value="TreeGrafter"/>
</dbReference>
<reference evidence="2 3" key="1">
    <citation type="submission" date="2019-09" db="EMBL/GenBank/DDBJ databases">
        <title>Chitinophaga ginsengihumi sp. nov., isolated from soil of ginseng rhizosphere.</title>
        <authorList>
            <person name="Lee J."/>
        </authorList>
    </citation>
    <scope>NUCLEOTIDE SEQUENCE [LARGE SCALE GENOMIC DNA]</scope>
    <source>
        <strain evidence="2 3">BN140078</strain>
    </source>
</reference>
<dbReference type="PROSITE" id="PS51704">
    <property type="entry name" value="GP_PDE"/>
    <property type="match status" value="1"/>
</dbReference>
<dbReference type="InterPro" id="IPR017946">
    <property type="entry name" value="PLC-like_Pdiesterase_TIM-brl"/>
</dbReference>
<dbReference type="PANTHER" id="PTHR46320:SF1">
    <property type="entry name" value="GLYCEROPHOSPHODIESTER PHOSPHODIESTERASE 1"/>
    <property type="match status" value="1"/>
</dbReference>
<sequence>MNVPYLLFYHLKSGSTFMRYFKGDFLLLLSLCLISHIAFAQSGLPSKGFGRYFLIAHRGGVVDSTNAENSLPALQDAIERGYWMVEMDLRLTRDSVLIIHHDPDFKRYYGVEKAVSAMTWDEISQLRSARGNQVMKLEDALSACSGKIQVMLDNKISGNDTLLFSQVVSLLQKYGLDKQALMIGTDESTDYFTGKIKLSCTRQQLEINTQKPGYSPEYYYLFGETGSMTDDDVKWAQYQGIMVVGVLNMFRYKGKKGKSRPYLAAARDATRLKSLGVQFFQLDSEFDRFFR</sequence>
<accession>A0A5B2VV38</accession>
<protein>
    <submittedName>
        <fullName evidence="2">Glycerophosphodiester phosphodiesterase family protein</fullName>
    </submittedName>
</protein>
<feature type="domain" description="GP-PDE" evidence="1">
    <location>
        <begin position="52"/>
        <end position="291"/>
    </location>
</feature>
<evidence type="ECO:0000313" key="3">
    <source>
        <dbReference type="Proteomes" id="UP000324611"/>
    </source>
</evidence>
<dbReference type="GO" id="GO:0005886">
    <property type="term" value="C:plasma membrane"/>
    <property type="evidence" value="ECO:0007669"/>
    <property type="project" value="TreeGrafter"/>
</dbReference>
<evidence type="ECO:0000259" key="1">
    <source>
        <dbReference type="PROSITE" id="PS51704"/>
    </source>
</evidence>
<dbReference type="PANTHER" id="PTHR46320">
    <property type="entry name" value="GLYCEROPHOSPHODIESTER PHOSPHODIESTERASE 1"/>
    <property type="match status" value="1"/>
</dbReference>
<dbReference type="GO" id="GO:0070291">
    <property type="term" value="P:N-acylethanolamine metabolic process"/>
    <property type="evidence" value="ECO:0007669"/>
    <property type="project" value="TreeGrafter"/>
</dbReference>
<organism evidence="2 3">
    <name type="scientific">Chitinophaga agrisoli</name>
    <dbReference type="NCBI Taxonomy" id="2607653"/>
    <lineage>
        <taxon>Bacteria</taxon>
        <taxon>Pseudomonadati</taxon>
        <taxon>Bacteroidota</taxon>
        <taxon>Chitinophagia</taxon>
        <taxon>Chitinophagales</taxon>
        <taxon>Chitinophagaceae</taxon>
        <taxon>Chitinophaga</taxon>
    </lineage>
</organism>
<dbReference type="SUPFAM" id="SSF51695">
    <property type="entry name" value="PLC-like phosphodiesterases"/>
    <property type="match status" value="1"/>
</dbReference>
<proteinExistence type="predicted"/>
<gene>
    <name evidence="2" type="ORF">F0L74_19120</name>
</gene>